<reference evidence="1" key="1">
    <citation type="submission" date="2021-05" db="EMBL/GenBank/DDBJ databases">
        <title>Diversity, taxonomy and evolution of archaeal viruses of the class Caudoviricetes.</title>
        <authorList>
            <person name="Liu Y."/>
            <person name="Demina T.A."/>
            <person name="Roux S."/>
            <person name="Aiewsakun P."/>
            <person name="Kazlauskas D."/>
            <person name="Simmonds P."/>
            <person name="Prangishvili D."/>
            <person name="Oksanen H.M."/>
            <person name="Krupovic M."/>
        </authorList>
    </citation>
    <scope>NUCLEOTIDE SEQUENCE</scope>
    <source>
        <strain evidence="1">HATV-2/44</strain>
    </source>
</reference>
<name>A0AAE9BZI4_9CAUD</name>
<protein>
    <submittedName>
        <fullName evidence="1">Zn ribbon</fullName>
    </submittedName>
</protein>
<evidence type="ECO:0000313" key="1">
    <source>
        <dbReference type="EMBL" id="UBF23261.1"/>
    </source>
</evidence>
<evidence type="ECO:0000313" key="2">
    <source>
        <dbReference type="Proteomes" id="UP000827814"/>
    </source>
</evidence>
<dbReference type="EMBL" id="MZ334525">
    <property type="protein sequence ID" value="UBF23261.1"/>
    <property type="molecule type" value="Genomic_DNA"/>
</dbReference>
<sequence length="64" mass="7079">MKCYDCSDEIVQDSYPMGVCPTCGLTYVLGSEHWNNCKHCTANITGDGIEGMCFDCFMGEPEDL</sequence>
<gene>
    <name evidence="1" type="ORF">HATV-2_gp110</name>
</gene>
<proteinExistence type="predicted"/>
<dbReference type="Proteomes" id="UP000827814">
    <property type="component" value="Segment"/>
</dbReference>
<keyword evidence="2" id="KW-1185">Reference proteome</keyword>
<accession>A0AAE9BZI4</accession>
<organism evidence="1 2">
    <name type="scientific">Haloarcula tailed virus 2</name>
    <dbReference type="NCBI Taxonomy" id="2877989"/>
    <lineage>
        <taxon>Viruses</taxon>
        <taxon>Duplodnaviria</taxon>
        <taxon>Heunggongvirae</taxon>
        <taxon>Uroviricota</taxon>
        <taxon>Caudoviricetes</taxon>
        <taxon>Thumleimavirales</taxon>
        <taxon>Soleiviridae</taxon>
        <taxon>Eilatmyovirus</taxon>
        <taxon>Eilatmyovirus salis</taxon>
        <taxon>Eilatmyovirus HATV2</taxon>
    </lineage>
</organism>